<dbReference type="Proteomes" id="UP000748308">
    <property type="component" value="Unassembled WGS sequence"/>
</dbReference>
<proteinExistence type="predicted"/>
<gene>
    <name evidence="2" type="ORF">FJY75_08650</name>
</gene>
<reference evidence="2" key="1">
    <citation type="submission" date="2019-03" db="EMBL/GenBank/DDBJ databases">
        <title>Lake Tanganyika Metagenome-Assembled Genomes (MAGs).</title>
        <authorList>
            <person name="Tran P."/>
        </authorList>
    </citation>
    <scope>NUCLEOTIDE SEQUENCE</scope>
    <source>
        <strain evidence="2">M_DeepCast_400m_m2_100</strain>
    </source>
</reference>
<dbReference type="AlphaFoldDB" id="A0A938BR29"/>
<dbReference type="Pfam" id="PF13521">
    <property type="entry name" value="AAA_28"/>
    <property type="match status" value="1"/>
</dbReference>
<organism evidence="2 3">
    <name type="scientific">Eiseniibacteriota bacterium</name>
    <dbReference type="NCBI Taxonomy" id="2212470"/>
    <lineage>
        <taxon>Bacteria</taxon>
        <taxon>Candidatus Eiseniibacteriota</taxon>
    </lineage>
</organism>
<comment type="caution">
    <text evidence="2">The sequence shown here is derived from an EMBL/GenBank/DDBJ whole genome shotgun (WGS) entry which is preliminary data.</text>
</comment>
<dbReference type="Gene3D" id="3.40.50.300">
    <property type="entry name" value="P-loop containing nucleotide triphosphate hydrolases"/>
    <property type="match status" value="1"/>
</dbReference>
<evidence type="ECO:0000313" key="3">
    <source>
        <dbReference type="Proteomes" id="UP000748308"/>
    </source>
</evidence>
<protein>
    <submittedName>
        <fullName evidence="2">ATP-binding protein</fullName>
    </submittedName>
</protein>
<keyword evidence="2" id="KW-0547">Nucleotide-binding</keyword>
<dbReference type="InterPro" id="IPR027417">
    <property type="entry name" value="P-loop_NTPase"/>
</dbReference>
<sequence>MVKLKIAFVGTHGVGKTTLCYELAAWMKKREVRVDMVREVARRCPLPINRETTLDAQSWILHAQIAEEIQLSGEQDVVICDRSVIDNYAYLAYRLPPPAILDDLVRHWMRTYTHLFKVPIVDAPSFDGVRDTSREFQMAIDREVERLLARFGAEVHRLLPEERARWIDIVAERIGALPAPQMGLFAAE</sequence>
<dbReference type="EMBL" id="VGIY01000216">
    <property type="protein sequence ID" value="MBM3317910.1"/>
    <property type="molecule type" value="Genomic_DNA"/>
</dbReference>
<name>A0A938BR29_UNCEI</name>
<dbReference type="InterPro" id="IPR038727">
    <property type="entry name" value="NadR/Ttd14_AAA_dom"/>
</dbReference>
<dbReference type="GO" id="GO:0005524">
    <property type="term" value="F:ATP binding"/>
    <property type="evidence" value="ECO:0007669"/>
    <property type="project" value="UniProtKB-KW"/>
</dbReference>
<dbReference type="SUPFAM" id="SSF52540">
    <property type="entry name" value="P-loop containing nucleoside triphosphate hydrolases"/>
    <property type="match status" value="1"/>
</dbReference>
<evidence type="ECO:0000259" key="1">
    <source>
        <dbReference type="Pfam" id="PF13521"/>
    </source>
</evidence>
<keyword evidence="2" id="KW-0067">ATP-binding</keyword>
<evidence type="ECO:0000313" key="2">
    <source>
        <dbReference type="EMBL" id="MBM3317910.1"/>
    </source>
</evidence>
<accession>A0A938BR29</accession>
<feature type="domain" description="NadR/Ttd14 AAA" evidence="1">
    <location>
        <begin position="5"/>
        <end position="158"/>
    </location>
</feature>